<dbReference type="PANTHER" id="PTHR18964">
    <property type="entry name" value="ROK (REPRESSOR, ORF, KINASE) FAMILY"/>
    <property type="match status" value="1"/>
</dbReference>
<gene>
    <name evidence="2" type="ORF">FH715_21920</name>
</gene>
<dbReference type="SUPFAM" id="SSF46785">
    <property type="entry name" value="Winged helix' DNA-binding domain"/>
    <property type="match status" value="1"/>
</dbReference>
<name>A0A5C4UTN5_9ACTN</name>
<comment type="similarity">
    <text evidence="1">Belongs to the ROK (NagC/XylR) family.</text>
</comment>
<proteinExistence type="inferred from homology"/>
<accession>A0A5C4UTN5</accession>
<dbReference type="RefSeq" id="WP_139647998.1">
    <property type="nucleotide sequence ID" value="NZ_BAAAZS010000007.1"/>
</dbReference>
<dbReference type="Gene3D" id="1.10.10.10">
    <property type="entry name" value="Winged helix-like DNA-binding domain superfamily/Winged helix DNA-binding domain"/>
    <property type="match status" value="1"/>
</dbReference>
<dbReference type="EMBL" id="VDGT01000019">
    <property type="protein sequence ID" value="TNM27017.1"/>
    <property type="molecule type" value="Genomic_DNA"/>
</dbReference>
<sequence>MRQLNLSRVLHTLASEGPLSRASVAARIGLTRAAVSTLVDELLRGRLLVEEGPGRSGSVGRPGSQLRLTDRGPCGFGAEIGVDHLAVCAADLRGEIRVRVEKEFRAQHRPPEAVLAELRALARRARAEADGVGLRPAGLAVAVPGLVPRDGTTVLRAPNLGWRNVELGGLLPDDLGEVTVHNEASLGGLAELWSRAESAADGFVYVSAQIGIGACVVLDGQLLSGAHGFAGELGHVPVRPEGPACGCGGRGCLETYAGEEAVLRAAGIEPGPGVRLGALTARCEAGEPTALRAVRRAGTALGIALSGAVNLLDPRRVVIGGTLTRLAPWLLPPLRRELGRRTAVAAGGRETPLPVTASPLGPDGPLRGAAGLAVRTALDDPARLLAAGRAGRTG</sequence>
<organism evidence="2 3">
    <name type="scientific">Streptomyces sedi</name>
    <dbReference type="NCBI Taxonomy" id="555059"/>
    <lineage>
        <taxon>Bacteria</taxon>
        <taxon>Bacillati</taxon>
        <taxon>Actinomycetota</taxon>
        <taxon>Actinomycetes</taxon>
        <taxon>Kitasatosporales</taxon>
        <taxon>Streptomycetaceae</taxon>
        <taxon>Streptomyces</taxon>
    </lineage>
</organism>
<evidence type="ECO:0000313" key="2">
    <source>
        <dbReference type="EMBL" id="TNM27017.1"/>
    </source>
</evidence>
<evidence type="ECO:0000313" key="3">
    <source>
        <dbReference type="Proteomes" id="UP000311713"/>
    </source>
</evidence>
<evidence type="ECO:0000256" key="1">
    <source>
        <dbReference type="ARBA" id="ARBA00006479"/>
    </source>
</evidence>
<dbReference type="PANTHER" id="PTHR18964:SF149">
    <property type="entry name" value="BIFUNCTIONAL UDP-N-ACETYLGLUCOSAMINE 2-EPIMERASE_N-ACETYLMANNOSAMINE KINASE"/>
    <property type="match status" value="1"/>
</dbReference>
<reference evidence="2 3" key="1">
    <citation type="submission" date="2019-06" db="EMBL/GenBank/DDBJ databases">
        <title>Draft genome of Streptomyces sedi sp. JCM16909.</title>
        <authorList>
            <person name="Klykleung N."/>
            <person name="Tanasupawat S."/>
            <person name="Kudo T."/>
            <person name="Yuki M."/>
            <person name="Ohkuma M."/>
        </authorList>
    </citation>
    <scope>NUCLEOTIDE SEQUENCE [LARGE SCALE GENOMIC DNA]</scope>
    <source>
        <strain evidence="2 3">JCM 16909</strain>
    </source>
</reference>
<dbReference type="CDD" id="cd24076">
    <property type="entry name" value="ASKHA_ATPase_ROK_BsXylR-like"/>
    <property type="match status" value="1"/>
</dbReference>
<dbReference type="Pfam" id="PF00480">
    <property type="entry name" value="ROK"/>
    <property type="match status" value="1"/>
</dbReference>
<dbReference type="SUPFAM" id="SSF53067">
    <property type="entry name" value="Actin-like ATPase domain"/>
    <property type="match status" value="2"/>
</dbReference>
<dbReference type="InterPro" id="IPR043129">
    <property type="entry name" value="ATPase_NBD"/>
</dbReference>
<protein>
    <submittedName>
        <fullName evidence="2">ROK family protein</fullName>
    </submittedName>
</protein>
<dbReference type="InterPro" id="IPR036390">
    <property type="entry name" value="WH_DNA-bd_sf"/>
</dbReference>
<dbReference type="InterPro" id="IPR036388">
    <property type="entry name" value="WH-like_DNA-bd_sf"/>
</dbReference>
<dbReference type="Gene3D" id="3.30.420.40">
    <property type="match status" value="2"/>
</dbReference>
<dbReference type="AlphaFoldDB" id="A0A5C4UTN5"/>
<dbReference type="OrthoDB" id="3189808at2"/>
<comment type="caution">
    <text evidence="2">The sequence shown here is derived from an EMBL/GenBank/DDBJ whole genome shotgun (WGS) entry which is preliminary data.</text>
</comment>
<dbReference type="InterPro" id="IPR000600">
    <property type="entry name" value="ROK"/>
</dbReference>
<keyword evidence="3" id="KW-1185">Reference proteome</keyword>
<dbReference type="Proteomes" id="UP000311713">
    <property type="component" value="Unassembled WGS sequence"/>
</dbReference>